<dbReference type="PANTHER" id="PTHR24198:SF165">
    <property type="entry name" value="ANKYRIN REPEAT-CONTAINING PROTEIN-RELATED"/>
    <property type="match status" value="1"/>
</dbReference>
<dbReference type="Gene3D" id="1.25.40.20">
    <property type="entry name" value="Ankyrin repeat-containing domain"/>
    <property type="match status" value="8"/>
</dbReference>
<evidence type="ECO:0000256" key="2">
    <source>
        <dbReference type="ARBA" id="ARBA00023043"/>
    </source>
</evidence>
<dbReference type="PANTHER" id="PTHR24198">
    <property type="entry name" value="ANKYRIN REPEAT AND PROTEIN KINASE DOMAIN-CONTAINING PROTEIN"/>
    <property type="match status" value="1"/>
</dbReference>
<dbReference type="Proteomes" id="UP000241890">
    <property type="component" value="Unassembled WGS sequence"/>
</dbReference>
<dbReference type="SMART" id="SM00248">
    <property type="entry name" value="ANK"/>
    <property type="match status" value="23"/>
</dbReference>
<dbReference type="SUPFAM" id="SSF48403">
    <property type="entry name" value="Ankyrin repeat"/>
    <property type="match status" value="3"/>
</dbReference>
<dbReference type="Pfam" id="PF12796">
    <property type="entry name" value="Ank_2"/>
    <property type="match status" value="3"/>
</dbReference>
<protein>
    <submittedName>
        <fullName evidence="4">Ankyrin-2</fullName>
    </submittedName>
</protein>
<dbReference type="OrthoDB" id="194358at2759"/>
<accession>A0A2R5GTT1</accession>
<evidence type="ECO:0000313" key="4">
    <source>
        <dbReference type="EMBL" id="GBG34276.1"/>
    </source>
</evidence>
<dbReference type="EMBL" id="BEYU01000185">
    <property type="protein sequence ID" value="GBG34276.1"/>
    <property type="molecule type" value="Genomic_DNA"/>
</dbReference>
<dbReference type="InParanoid" id="A0A2R5GTT1"/>
<proteinExistence type="predicted"/>
<reference evidence="4 5" key="1">
    <citation type="submission" date="2017-12" db="EMBL/GenBank/DDBJ databases">
        <title>Sequencing, de novo assembly and annotation of complete genome of a new Thraustochytrid species, strain FCC1311.</title>
        <authorList>
            <person name="Sedici K."/>
            <person name="Godart F."/>
            <person name="Aiese Cigliano R."/>
            <person name="Sanseverino W."/>
            <person name="Barakat M."/>
            <person name="Ortet P."/>
            <person name="Marechal E."/>
            <person name="Cagnac O."/>
            <person name="Amato A."/>
        </authorList>
    </citation>
    <scope>NUCLEOTIDE SEQUENCE [LARGE SCALE GENOMIC DNA]</scope>
</reference>
<evidence type="ECO:0000313" key="5">
    <source>
        <dbReference type="Proteomes" id="UP000241890"/>
    </source>
</evidence>
<feature type="compositionally biased region" description="Basic and acidic residues" evidence="3">
    <location>
        <begin position="20"/>
        <end position="34"/>
    </location>
</feature>
<organism evidence="4 5">
    <name type="scientific">Hondaea fermentalgiana</name>
    <dbReference type="NCBI Taxonomy" id="2315210"/>
    <lineage>
        <taxon>Eukaryota</taxon>
        <taxon>Sar</taxon>
        <taxon>Stramenopiles</taxon>
        <taxon>Bigyra</taxon>
        <taxon>Labyrinthulomycetes</taxon>
        <taxon>Thraustochytrida</taxon>
        <taxon>Thraustochytriidae</taxon>
        <taxon>Hondaea</taxon>
    </lineage>
</organism>
<keyword evidence="2" id="KW-0040">ANK repeat</keyword>
<sequence length="1190" mass="129171">MPKRRFPTQEFFTLTAKRAKNPDDHEDTAAEHATPDPIAPPHRLAVNLVEALRGSDAWQTRTLLGTSIETGKHLGQLEGLAEYLLDANLPETAWATFIALPHRTWTSIVATAIGTAMHHGEAAQARVIVDALGRHVQSLGLVRWPSRILRRALKLGHRDVVELLLDISGLKLDLNLGAGLAIRTAGLRGWSSVASKLLSCASVDPNLRPRFGSSALSNAARAGHLSVVTLMVQSSQVDVHLDEEDALCQAAMNGHTQIVEILLAHEAKPSCMRSFPFRMACRNGHLDAARLLAADPRTKVEEVDAEALNSAAYYGADDLVEKILATSACAELVMSGEPARIALERGHLKTARRILADSRMPETSSSLLLASASWSGLTEVVEELLRDADVDPSAEGQSAIRAASANGHAATVAVLLQANGVDPSVLQNEALRFASRGGHLDVVKLLLAHPRVDPTAEDSEALTAAAAGGRSEIVQILLQDGRADPTATNNLGIRMALENGHEDVALTLMRDARVNVAHAENQIFIMAADLNCVTVVRSLLAEETCNQVNPAARDNAAICLAAQKGYTEIVEALLADGRADPACAENDPIRYASRGGHVDVVRALLQDPRVDPCARDCEALIWAVEAGDETIMRLLVEESAGRVDPAAGNHAYLMWAIALNKADTVERLLKDPRVNPATNNDWPVREAARLGHADVVEVMARDPRVNVSAVKCVALRDACRLGLTDVVRVLLAQPCCDPSAINNASMRLACEYGRADVAKLLMADKRVRQMLKNQSIMIAKEHNHADVMCVLIESGHFKLRMIWVQLMRWACERNHVGVAKALLRDRDARPDFDSDWALRTCCELGHADIVEALLEDGRAHPSVHNYSCFRAAVHQGCARVVRALLQANAAPSGAQQGPHDASPLVVTLQMGHLDVFRLLLEHPQFVVGPNLIVTAVTCGRTEMVDLLLQDERVDPTVQSSRVLQVAASGNRVDIVSLLLKDGRVDVEASDCLAFREAALRGHDGVVTMLLAESKVDPRVMNHFALRQAAGRGHDKVVRILLEDGRSDPAIHGCDAILSAARHHRMRTVRVLLSSPRLQRRLSGRLLQNATIRKIQASMESDALQAAQVSCMVYRALIGRPPQRRGLSHHKDLIIEILLFASADKLILAFDKEASIPRRARRLIEDLIRLGEDRDAKSTAGDALVALAARS</sequence>
<keyword evidence="5" id="KW-1185">Reference proteome</keyword>
<comment type="caution">
    <text evidence="4">The sequence shown here is derived from an EMBL/GenBank/DDBJ whole genome shotgun (WGS) entry which is preliminary data.</text>
</comment>
<gene>
    <name evidence="4" type="ORF">FCC1311_104992</name>
</gene>
<dbReference type="InterPro" id="IPR036770">
    <property type="entry name" value="Ankyrin_rpt-contain_sf"/>
</dbReference>
<name>A0A2R5GTT1_9STRA</name>
<keyword evidence="1" id="KW-0677">Repeat</keyword>
<evidence type="ECO:0000256" key="3">
    <source>
        <dbReference type="SAM" id="MobiDB-lite"/>
    </source>
</evidence>
<evidence type="ECO:0000256" key="1">
    <source>
        <dbReference type="ARBA" id="ARBA00022737"/>
    </source>
</evidence>
<dbReference type="InterPro" id="IPR002110">
    <property type="entry name" value="Ankyrin_rpt"/>
</dbReference>
<feature type="region of interest" description="Disordered" evidence="3">
    <location>
        <begin position="15"/>
        <end position="39"/>
    </location>
</feature>
<dbReference type="AlphaFoldDB" id="A0A2R5GTT1"/>